<evidence type="ECO:0000313" key="1">
    <source>
        <dbReference type="EMBL" id="CAG4956062.1"/>
    </source>
</evidence>
<dbReference type="AlphaFoldDB" id="A0A8S3WED4"/>
<sequence>MSLAFDLRLGTCQSHSQLTLKQTRLSSELQQIRPKRDESSRISFMSNNSNPYAMFLQRMRSFECDNEPKPVSSLRLPSSFESTKSELYNTKRTSEQSDLGVHDTLLLDLVRLKSCDIRESQDKTLELPKDHDNEIEELDALYLLDYNVFYNNYLYIP</sequence>
<dbReference type="OrthoDB" id="7459630at2759"/>
<name>A0A8S3WED4_PARAO</name>
<protein>
    <submittedName>
        <fullName evidence="1">(apollo) hypothetical protein</fullName>
    </submittedName>
</protein>
<dbReference type="Proteomes" id="UP000691718">
    <property type="component" value="Unassembled WGS sequence"/>
</dbReference>
<accession>A0A8S3WED4</accession>
<gene>
    <name evidence="1" type="ORF">PAPOLLO_LOCUS5452</name>
</gene>
<reference evidence="1" key="1">
    <citation type="submission" date="2021-04" db="EMBL/GenBank/DDBJ databases">
        <authorList>
            <person name="Tunstrom K."/>
        </authorList>
    </citation>
    <scope>NUCLEOTIDE SEQUENCE</scope>
</reference>
<proteinExistence type="predicted"/>
<keyword evidence="2" id="KW-1185">Reference proteome</keyword>
<organism evidence="1 2">
    <name type="scientific">Parnassius apollo</name>
    <name type="common">Apollo butterfly</name>
    <name type="synonym">Papilio apollo</name>
    <dbReference type="NCBI Taxonomy" id="110799"/>
    <lineage>
        <taxon>Eukaryota</taxon>
        <taxon>Metazoa</taxon>
        <taxon>Ecdysozoa</taxon>
        <taxon>Arthropoda</taxon>
        <taxon>Hexapoda</taxon>
        <taxon>Insecta</taxon>
        <taxon>Pterygota</taxon>
        <taxon>Neoptera</taxon>
        <taxon>Endopterygota</taxon>
        <taxon>Lepidoptera</taxon>
        <taxon>Glossata</taxon>
        <taxon>Ditrysia</taxon>
        <taxon>Papilionoidea</taxon>
        <taxon>Papilionidae</taxon>
        <taxon>Parnassiinae</taxon>
        <taxon>Parnassini</taxon>
        <taxon>Parnassius</taxon>
        <taxon>Parnassius</taxon>
    </lineage>
</organism>
<comment type="caution">
    <text evidence="1">The sequence shown here is derived from an EMBL/GenBank/DDBJ whole genome shotgun (WGS) entry which is preliminary data.</text>
</comment>
<evidence type="ECO:0000313" key="2">
    <source>
        <dbReference type="Proteomes" id="UP000691718"/>
    </source>
</evidence>
<dbReference type="EMBL" id="CAJQZP010000312">
    <property type="protein sequence ID" value="CAG4956062.1"/>
    <property type="molecule type" value="Genomic_DNA"/>
</dbReference>